<sequence length="337" mass="38017">MTKIAVIGAGVIGLTCAVKIKETYKDLDVVLISSEFSPNTTGDGSGGLWLPYLCGSTPYNLIEKWGAETYRFLYEQWKTGGYGVCMLPLYYFYRTKEKFHTPEWARMVFGYHELDSKELEHYSKLFSGKYTAGQTFTTFVCSPPTLLTHFLQRFEQANGKVLQAKLTSLQDPLLAQYDVVVNCSGLGARFLVPDDRVVPLRGQVLRVIAPWINQVVIDEEGGNYIIPNAQTVVLGGTSQKDFNTEVDPKDTDFILNGCKRIMPGLERAEIVKRWVGLRPSRDAVRLEPEEKNGKLYIHNYGHGGSGFTLFWGCGEEVLQILQTYLNKNHKLYINSKL</sequence>
<gene>
    <name evidence="1" type="ORF">PYW08_002542</name>
</gene>
<reference evidence="1" key="1">
    <citation type="submission" date="2023-03" db="EMBL/GenBank/DDBJ databases">
        <title>Chromosome-level genomes of two armyworms, Mythimna separata and Mythimna loreyi, provide insights into the biosynthesis and reception of sex pheromones.</title>
        <authorList>
            <person name="Zhao H."/>
        </authorList>
    </citation>
    <scope>NUCLEOTIDE SEQUENCE</scope>
    <source>
        <strain evidence="1">BeijingLab</strain>
    </source>
</reference>
<comment type="caution">
    <text evidence="1">The sequence shown here is derived from an EMBL/GenBank/DDBJ whole genome shotgun (WGS) entry which is preliminary data.</text>
</comment>
<dbReference type="EMBL" id="CM056789">
    <property type="protein sequence ID" value="KAJ8718305.1"/>
    <property type="molecule type" value="Genomic_DNA"/>
</dbReference>
<accession>A0ACC2QKR3</accession>
<name>A0ACC2QKR3_9NEOP</name>
<organism evidence="1 2">
    <name type="scientific">Mythimna loreyi</name>
    <dbReference type="NCBI Taxonomy" id="667449"/>
    <lineage>
        <taxon>Eukaryota</taxon>
        <taxon>Metazoa</taxon>
        <taxon>Ecdysozoa</taxon>
        <taxon>Arthropoda</taxon>
        <taxon>Hexapoda</taxon>
        <taxon>Insecta</taxon>
        <taxon>Pterygota</taxon>
        <taxon>Neoptera</taxon>
        <taxon>Endopterygota</taxon>
        <taxon>Lepidoptera</taxon>
        <taxon>Glossata</taxon>
        <taxon>Ditrysia</taxon>
        <taxon>Noctuoidea</taxon>
        <taxon>Noctuidae</taxon>
        <taxon>Noctuinae</taxon>
        <taxon>Hadenini</taxon>
        <taxon>Mythimna</taxon>
    </lineage>
</organism>
<proteinExistence type="predicted"/>
<keyword evidence="2" id="KW-1185">Reference proteome</keyword>
<evidence type="ECO:0000313" key="1">
    <source>
        <dbReference type="EMBL" id="KAJ8718305.1"/>
    </source>
</evidence>
<evidence type="ECO:0000313" key="2">
    <source>
        <dbReference type="Proteomes" id="UP001231649"/>
    </source>
</evidence>
<protein>
    <submittedName>
        <fullName evidence="1">Uncharacterized protein</fullName>
    </submittedName>
</protein>
<dbReference type="Proteomes" id="UP001231649">
    <property type="component" value="Chromosome 13"/>
</dbReference>